<dbReference type="RefSeq" id="WP_253358676.1">
    <property type="nucleotide sequence ID" value="NZ_JAIULA010000001.1"/>
</dbReference>
<dbReference type="AlphaFoldDB" id="A0A9X2JJY4"/>
<accession>A0A9X2JJY4</accession>
<dbReference type="EMBL" id="JAIULA010000001">
    <property type="protein sequence ID" value="MCP0885897.1"/>
    <property type="molecule type" value="Genomic_DNA"/>
</dbReference>
<comment type="caution">
    <text evidence="1">The sequence shown here is derived from an EMBL/GenBank/DDBJ whole genome shotgun (WGS) entry which is preliminary data.</text>
</comment>
<protein>
    <recommendedName>
        <fullName evidence="3">IrrE N-terminal-like domain-containing protein</fullName>
    </recommendedName>
</protein>
<keyword evidence="2" id="KW-1185">Reference proteome</keyword>
<evidence type="ECO:0008006" key="3">
    <source>
        <dbReference type="Google" id="ProtNLM"/>
    </source>
</evidence>
<reference evidence="1 2" key="1">
    <citation type="journal article" date="2023" name="Int. J. Syst. Evol. Microbiol.">
        <title>Ligilactobacillus ubinensis sp. nov., a novel species isolated from the wild ferment of a durian fruit (Durio zibethinus).</title>
        <authorList>
            <person name="Heng Y.C."/>
            <person name="Menon N."/>
            <person name="Chen B."/>
            <person name="Loo B.Z.L."/>
            <person name="Wong G.W.J."/>
            <person name="Lim A.C.H."/>
            <person name="Silvaraju S."/>
            <person name="Kittelmann S."/>
        </authorList>
    </citation>
    <scope>NUCLEOTIDE SEQUENCE [LARGE SCALE GENOMIC DNA]</scope>
    <source>
        <strain evidence="1 2">WILCCON 0076</strain>
    </source>
</reference>
<dbReference type="Proteomes" id="UP001139006">
    <property type="component" value="Unassembled WGS sequence"/>
</dbReference>
<proteinExistence type="predicted"/>
<gene>
    <name evidence="1" type="ORF">LB941_00930</name>
</gene>
<name>A0A9X2JJY4_9LACO</name>
<sequence length="102" mass="11767">MKKIKIGGIIYKVENVKRLEDDNQSAWGVTQYENAHISIRDKIEKQKYYQTIIHEALHGMLHEAGVDNLANDESLVTPLGNMLYQFIVDNPKLIEKINNLPF</sequence>
<organism evidence="1 2">
    <name type="scientific">Ligilactobacillus ubinensis</name>
    <dbReference type="NCBI Taxonomy" id="2876789"/>
    <lineage>
        <taxon>Bacteria</taxon>
        <taxon>Bacillati</taxon>
        <taxon>Bacillota</taxon>
        <taxon>Bacilli</taxon>
        <taxon>Lactobacillales</taxon>
        <taxon>Lactobacillaceae</taxon>
        <taxon>Ligilactobacillus</taxon>
    </lineage>
</organism>
<evidence type="ECO:0000313" key="1">
    <source>
        <dbReference type="EMBL" id="MCP0885897.1"/>
    </source>
</evidence>
<evidence type="ECO:0000313" key="2">
    <source>
        <dbReference type="Proteomes" id="UP001139006"/>
    </source>
</evidence>